<dbReference type="GO" id="GO:0010041">
    <property type="term" value="P:response to iron(III) ion"/>
    <property type="evidence" value="ECO:0007669"/>
    <property type="project" value="TreeGrafter"/>
</dbReference>
<feature type="transmembrane region" description="Helical" evidence="8">
    <location>
        <begin position="279"/>
        <end position="300"/>
    </location>
</feature>
<keyword evidence="10" id="KW-1185">Reference proteome</keyword>
<dbReference type="GO" id="GO:0016763">
    <property type="term" value="F:pentosyltransferase activity"/>
    <property type="evidence" value="ECO:0007669"/>
    <property type="project" value="TreeGrafter"/>
</dbReference>
<feature type="transmembrane region" description="Helical" evidence="8">
    <location>
        <begin position="332"/>
        <end position="351"/>
    </location>
</feature>
<dbReference type="InterPro" id="IPR050297">
    <property type="entry name" value="LipidA_mod_glycosyltrf_83"/>
</dbReference>
<evidence type="ECO:0000256" key="8">
    <source>
        <dbReference type="SAM" id="Phobius"/>
    </source>
</evidence>
<dbReference type="EMBL" id="CP003053">
    <property type="protein sequence ID" value="AFM15588.1"/>
    <property type="molecule type" value="Genomic_DNA"/>
</dbReference>
<organism evidence="9 10">
    <name type="scientific">Mycolicibacterium chubuense (strain NBB4)</name>
    <name type="common">Mycobacterium chubuense</name>
    <dbReference type="NCBI Taxonomy" id="710421"/>
    <lineage>
        <taxon>Bacteria</taxon>
        <taxon>Bacillati</taxon>
        <taxon>Actinomycetota</taxon>
        <taxon>Actinomycetes</taxon>
        <taxon>Mycobacteriales</taxon>
        <taxon>Mycobacteriaceae</taxon>
        <taxon>Mycolicibacterium</taxon>
    </lineage>
</organism>
<dbReference type="PANTHER" id="PTHR33908:SF3">
    <property type="entry name" value="UNDECAPRENYL PHOSPHATE-ALPHA-4-AMINO-4-DEOXY-L-ARABINOSE ARABINOSYL TRANSFERASE"/>
    <property type="match status" value="1"/>
</dbReference>
<evidence type="ECO:0000256" key="2">
    <source>
        <dbReference type="ARBA" id="ARBA00022475"/>
    </source>
</evidence>
<feature type="transmembrane region" description="Helical" evidence="8">
    <location>
        <begin position="306"/>
        <end position="325"/>
    </location>
</feature>
<keyword evidence="7 8" id="KW-0472">Membrane</keyword>
<evidence type="ECO:0000256" key="3">
    <source>
        <dbReference type="ARBA" id="ARBA00022676"/>
    </source>
</evidence>
<keyword evidence="6 8" id="KW-1133">Transmembrane helix</keyword>
<sequence length="501" mass="53953" precursor="true">MRGRSAWLDPLLVAVFGAAVSLAGAARPSFWYDEAATISAAYSRPLSGLWDMLGNVDAVHGLYYLLMHGWFEIFPHTEFWSRVPSGLGVGGAAAGIVVLGGQLSTRTVALTSGVMCAILPRSTWAGIEARPFALSMLLAVWLTVVLVASARRGTWWAWVGYGALLGVSVLFEVYLALLPAVHAVFLLAFCRRRRVLLPFAATSVVILGAAVPFVAVVAAQVHQVAWITPIGRRTLEDVAVQQYFDRVPLFACAAAAVVLGAAALWLLKVRAISPGDRKLVVLAAAWLVLPTAVIILRSVVAEPVYTPRYLCFTAPAMALLLGVCITALARPVWATAVVVALFAVLAIPNYAAVQRGPYAKYGMDYSQVADLISAHAAPGDCLLVYDTVTFQPAPLRPLLAARPDAYRDLVDVSLWQRAVDRRAVFDTNLIPQASTGPLARCPNLWVITQADPAAPEHEQGVAIPPGPLFGGTPAFAVTHDLGYRLTERWQFNLVQVFRAER</sequence>
<dbReference type="HOGENOM" id="CLU_024191_0_0_11"/>
<keyword evidence="5 8" id="KW-0812">Transmembrane</keyword>
<feature type="transmembrane region" description="Helical" evidence="8">
    <location>
        <begin position="156"/>
        <end position="189"/>
    </location>
</feature>
<reference evidence="9 10" key="1">
    <citation type="submission" date="2012-06" db="EMBL/GenBank/DDBJ databases">
        <title>Complete sequence of chromosome of Mycobacterium chubuense NBB4.</title>
        <authorList>
            <consortium name="US DOE Joint Genome Institute"/>
            <person name="Lucas S."/>
            <person name="Han J."/>
            <person name="Lapidus A."/>
            <person name="Cheng J.-F."/>
            <person name="Goodwin L."/>
            <person name="Pitluck S."/>
            <person name="Peters L."/>
            <person name="Mikhailova N."/>
            <person name="Teshima H."/>
            <person name="Detter J.C."/>
            <person name="Han C."/>
            <person name="Tapia R."/>
            <person name="Land M."/>
            <person name="Hauser L."/>
            <person name="Kyrpides N."/>
            <person name="Ivanova N."/>
            <person name="Pagani I."/>
            <person name="Mattes T."/>
            <person name="Holmes A."/>
            <person name="Rutledge P."/>
            <person name="Paulsen I."/>
            <person name="Coleman N."/>
            <person name="Woyke T."/>
        </authorList>
    </citation>
    <scope>NUCLEOTIDE SEQUENCE [LARGE SCALE GENOMIC DNA]</scope>
    <source>
        <strain evidence="9 10">NBB4</strain>
    </source>
</reference>
<comment type="subcellular location">
    <subcellularLocation>
        <location evidence="1">Cell membrane</location>
        <topology evidence="1">Multi-pass membrane protein</topology>
    </subcellularLocation>
</comment>
<keyword evidence="4" id="KW-0808">Transferase</keyword>
<evidence type="ECO:0000256" key="4">
    <source>
        <dbReference type="ARBA" id="ARBA00022679"/>
    </source>
</evidence>
<evidence type="ECO:0000313" key="9">
    <source>
        <dbReference type="EMBL" id="AFM15588.1"/>
    </source>
</evidence>
<feature type="transmembrane region" description="Helical" evidence="8">
    <location>
        <begin position="247"/>
        <end position="267"/>
    </location>
</feature>
<keyword evidence="3" id="KW-0328">Glycosyltransferase</keyword>
<proteinExistence type="predicted"/>
<evidence type="ECO:0000256" key="1">
    <source>
        <dbReference type="ARBA" id="ARBA00004651"/>
    </source>
</evidence>
<dbReference type="STRING" id="710421.Mycch_0771"/>
<dbReference type="RefSeq" id="WP_014814079.1">
    <property type="nucleotide sequence ID" value="NC_018027.1"/>
</dbReference>
<dbReference type="Proteomes" id="UP000006057">
    <property type="component" value="Chromosome"/>
</dbReference>
<dbReference type="PATRIC" id="fig|710421.3.peg.772"/>
<name>I4BE81_MYCCN</name>
<evidence type="ECO:0000313" key="10">
    <source>
        <dbReference type="Proteomes" id="UP000006057"/>
    </source>
</evidence>
<evidence type="ECO:0000256" key="6">
    <source>
        <dbReference type="ARBA" id="ARBA00022989"/>
    </source>
</evidence>
<gene>
    <name evidence="9" type="ordered locus">Mycch_0771</name>
</gene>
<feature type="transmembrane region" description="Helical" evidence="8">
    <location>
        <begin position="132"/>
        <end position="150"/>
    </location>
</feature>
<evidence type="ECO:0000256" key="5">
    <source>
        <dbReference type="ARBA" id="ARBA00022692"/>
    </source>
</evidence>
<accession>I4BE81</accession>
<feature type="transmembrane region" description="Helical" evidence="8">
    <location>
        <begin position="79"/>
        <end position="97"/>
    </location>
</feature>
<dbReference type="KEGG" id="mcb:Mycch_0771"/>
<keyword evidence="2" id="KW-1003">Cell membrane</keyword>
<dbReference type="eggNOG" id="COG1807">
    <property type="taxonomic scope" value="Bacteria"/>
</dbReference>
<evidence type="ECO:0000256" key="7">
    <source>
        <dbReference type="ARBA" id="ARBA00023136"/>
    </source>
</evidence>
<protein>
    <submittedName>
        <fullName evidence="9">Putative membrane protein</fullName>
    </submittedName>
</protein>
<dbReference type="GO" id="GO:0005886">
    <property type="term" value="C:plasma membrane"/>
    <property type="evidence" value="ECO:0007669"/>
    <property type="project" value="UniProtKB-SubCell"/>
</dbReference>
<dbReference type="GO" id="GO:0009103">
    <property type="term" value="P:lipopolysaccharide biosynthetic process"/>
    <property type="evidence" value="ECO:0007669"/>
    <property type="project" value="UniProtKB-ARBA"/>
</dbReference>
<dbReference type="AlphaFoldDB" id="I4BE81"/>
<feature type="transmembrane region" description="Helical" evidence="8">
    <location>
        <begin position="196"/>
        <end position="219"/>
    </location>
</feature>
<dbReference type="PANTHER" id="PTHR33908">
    <property type="entry name" value="MANNOSYLTRANSFERASE YKCB-RELATED"/>
    <property type="match status" value="1"/>
</dbReference>